<evidence type="ECO:0000313" key="2">
    <source>
        <dbReference type="Proteomes" id="UP000431269"/>
    </source>
</evidence>
<dbReference type="EMBL" id="CP047045">
    <property type="protein sequence ID" value="QGZ95595.1"/>
    <property type="molecule type" value="Genomic_DNA"/>
</dbReference>
<evidence type="ECO:0008006" key="3">
    <source>
        <dbReference type="Google" id="ProtNLM"/>
    </source>
</evidence>
<proteinExistence type="predicted"/>
<protein>
    <recommendedName>
        <fullName evidence="3">DUF1491 domain-containing protein</fullName>
    </recommendedName>
</protein>
<gene>
    <name evidence="1" type="ORF">DSM104635_02445</name>
</gene>
<dbReference type="Proteomes" id="UP000431269">
    <property type="component" value="Chromosome"/>
</dbReference>
<reference evidence="2" key="1">
    <citation type="submission" date="2019-12" db="EMBL/GenBank/DDBJ databases">
        <title>Complete genome of Terracaulis silvestris 0127_4.</title>
        <authorList>
            <person name="Vieira S."/>
            <person name="Riedel T."/>
            <person name="Sproer C."/>
            <person name="Pascual J."/>
            <person name="Boedeker C."/>
            <person name="Overmann J."/>
        </authorList>
    </citation>
    <scope>NUCLEOTIDE SEQUENCE [LARGE SCALE GENOMIC DNA]</scope>
    <source>
        <strain evidence="2">0127_4</strain>
    </source>
</reference>
<evidence type="ECO:0000313" key="1">
    <source>
        <dbReference type="EMBL" id="QGZ95595.1"/>
    </source>
</evidence>
<dbReference type="KEGG" id="tsv:DSM104635_02445"/>
<organism evidence="1 2">
    <name type="scientific">Terricaulis silvestris</name>
    <dbReference type="NCBI Taxonomy" id="2686094"/>
    <lineage>
        <taxon>Bacteria</taxon>
        <taxon>Pseudomonadati</taxon>
        <taxon>Pseudomonadota</taxon>
        <taxon>Alphaproteobacteria</taxon>
        <taxon>Caulobacterales</taxon>
        <taxon>Caulobacteraceae</taxon>
        <taxon>Terricaulis</taxon>
    </lineage>
</organism>
<accession>A0A6I6MJV3</accession>
<sequence>MDELKTDFWATALMRRAAIAGAFAGVTRKGDTDAGAVLVKVATMNGKARLYAPARDGEGERIWLDLSAGSLGDVEADVDAYVRKRADNDPDVWVIEIEDKFGRHFLMERVDSGAA</sequence>
<keyword evidence="2" id="KW-1185">Reference proteome</keyword>
<name>A0A6I6MJV3_9CAUL</name>
<dbReference type="AlphaFoldDB" id="A0A6I6MJV3"/>
<dbReference type="Gene3D" id="3.40.1530.20">
    <property type="entry name" value="Protein of unknown function (DUF1491)"/>
    <property type="match status" value="1"/>
</dbReference>
<dbReference type="InterPro" id="IPR009964">
    <property type="entry name" value="DUF1491"/>
</dbReference>
<dbReference type="Pfam" id="PF07372">
    <property type="entry name" value="DUF1491"/>
    <property type="match status" value="1"/>
</dbReference>
<dbReference type="RefSeq" id="WP_158766441.1">
    <property type="nucleotide sequence ID" value="NZ_CP047045.1"/>
</dbReference>